<name>A0ABR6ZS05_9BURK</name>
<dbReference type="InterPro" id="IPR042186">
    <property type="entry name" value="FimD_plug_dom"/>
</dbReference>
<dbReference type="InterPro" id="IPR043142">
    <property type="entry name" value="PapC-like_C_sf"/>
</dbReference>
<comment type="caution">
    <text evidence="2">The sequence shown here is derived from an EMBL/GenBank/DDBJ whole genome shotgun (WGS) entry which is preliminary data.</text>
</comment>
<dbReference type="PANTHER" id="PTHR30451">
    <property type="entry name" value="OUTER MEMBRANE USHER PROTEIN"/>
    <property type="match status" value="1"/>
</dbReference>
<dbReference type="EMBL" id="JACOGF010000006">
    <property type="protein sequence ID" value="MBC3918404.1"/>
    <property type="molecule type" value="Genomic_DNA"/>
</dbReference>
<sequence length="756" mass="81914">MTTLLQAAPADEILLLEVSVNGRQTQAVVPFTRRAGKLYASVEELQAAGIRLTAQQLQQGQQGQQIDLASFSDDVQLDMAAQKININVRADMLGTTQLTMSSADDEARAMTDRSLGALINYDVLASQTAGSRALSGLAEARVFYGPHVFSSTGLAYAQGGRFSPLRLDTTYTHSSPTTMQRYSVGDFISNGLTWSRPVRIGGLQLSTDFSLRPDLVTFPTPDLRGEAVVASNVDLFLNGIRQLSEAVPPGPFEIRRAPVATGAGTVSIAVTDALGRQTFRNIPFYASEKLLRDGLFSYSLEAGALRRNYGLQSSDYGGMVASASTRYGYSPTLTLEGHAETANSLRLAGMGLATTLYDWGVLSAAISGSTMGDRRGRQYMLGFERRAAEASFSVSKLQADRDYRDIGAVYGSPVPRALLNASVGLYSQQYGSLNLAYTSAKTTLPGTENMPEVRQIDADIFSFSYFKSIFNRANFFLTGFRNSTDQSYGLTMGLLMALGGRDSVSATYTSGGGLRNLSLQASRPAIVAGDIGWQLQANEGDYTQRLAEFSYRADAARASFAVAQNANLLSQRANVRGAVVWADRSFFLSNWVDDSFAIVDTNGISDVPVFAENRKVGRTDQRGKLLIPDLRSYELNKISLDLTELPLDVQVGVSEQTVRPQHRNGVIAHFKLARSLGARIILRDQDGKFLPVGSQVRMKRGGVQALVGYDGETYFPEVQIDNNLEIITATGARCRMNAGSIPQKDTIPVIGPLTCK</sequence>
<proteinExistence type="predicted"/>
<gene>
    <name evidence="2" type="ORF">H8L32_13005</name>
</gene>
<evidence type="ECO:0000313" key="2">
    <source>
        <dbReference type="EMBL" id="MBC3918404.1"/>
    </source>
</evidence>
<dbReference type="Gene3D" id="2.60.40.3110">
    <property type="match status" value="1"/>
</dbReference>
<evidence type="ECO:0000313" key="3">
    <source>
        <dbReference type="Proteomes" id="UP000650424"/>
    </source>
</evidence>
<accession>A0ABR6ZS05</accession>
<dbReference type="PANTHER" id="PTHR30451:SF5">
    <property type="entry name" value="SLR0019 PROTEIN"/>
    <property type="match status" value="1"/>
</dbReference>
<dbReference type="Gene3D" id="2.60.40.2610">
    <property type="entry name" value="Outer membrane usher protein FimD, plug domain"/>
    <property type="match status" value="1"/>
</dbReference>
<dbReference type="Gene3D" id="2.60.40.2070">
    <property type="match status" value="1"/>
</dbReference>
<dbReference type="Pfam" id="PF00577">
    <property type="entry name" value="Usher"/>
    <property type="match status" value="2"/>
</dbReference>
<feature type="domain" description="PapC-like C-terminal" evidence="1">
    <location>
        <begin position="682"/>
        <end position="737"/>
    </location>
</feature>
<dbReference type="Proteomes" id="UP000650424">
    <property type="component" value="Unassembled WGS sequence"/>
</dbReference>
<dbReference type="InterPro" id="IPR000015">
    <property type="entry name" value="Fimb_usher"/>
</dbReference>
<protein>
    <submittedName>
        <fullName evidence="2">Fimbrial biogenesis outer membrane usher protein</fullName>
    </submittedName>
</protein>
<reference evidence="2 3" key="1">
    <citation type="submission" date="2020-08" db="EMBL/GenBank/DDBJ databases">
        <title>Novel species isolated from subtropical streams in China.</title>
        <authorList>
            <person name="Lu H."/>
        </authorList>
    </citation>
    <scope>NUCLEOTIDE SEQUENCE [LARGE SCALE GENOMIC DNA]</scope>
    <source>
        <strain evidence="2 3">CY18W</strain>
    </source>
</reference>
<organism evidence="2 3">
    <name type="scientific">Undibacterium hunanense</name>
    <dbReference type="NCBI Taxonomy" id="2762292"/>
    <lineage>
        <taxon>Bacteria</taxon>
        <taxon>Pseudomonadati</taxon>
        <taxon>Pseudomonadota</taxon>
        <taxon>Betaproteobacteria</taxon>
        <taxon>Burkholderiales</taxon>
        <taxon>Oxalobacteraceae</taxon>
        <taxon>Undibacterium</taxon>
    </lineage>
</organism>
<evidence type="ECO:0000259" key="1">
    <source>
        <dbReference type="Pfam" id="PF13953"/>
    </source>
</evidence>
<keyword evidence="3" id="KW-1185">Reference proteome</keyword>
<dbReference type="InterPro" id="IPR025949">
    <property type="entry name" value="PapC-like_C"/>
</dbReference>
<dbReference type="RefSeq" id="WP_186947677.1">
    <property type="nucleotide sequence ID" value="NZ_JACOGF010000006.1"/>
</dbReference>
<dbReference type="Pfam" id="PF13953">
    <property type="entry name" value="PapC_C"/>
    <property type="match status" value="1"/>
</dbReference>